<gene>
    <name evidence="1" type="ORF">L6164_019567</name>
</gene>
<comment type="caution">
    <text evidence="1">The sequence shown here is derived from an EMBL/GenBank/DDBJ whole genome shotgun (WGS) entry which is preliminary data.</text>
</comment>
<accession>A0ACB9MX03</accession>
<name>A0ACB9MX03_BAUVA</name>
<keyword evidence="2" id="KW-1185">Reference proteome</keyword>
<dbReference type="Proteomes" id="UP000828941">
    <property type="component" value="Chromosome 8"/>
</dbReference>
<proteinExistence type="predicted"/>
<organism evidence="1 2">
    <name type="scientific">Bauhinia variegata</name>
    <name type="common">Purple orchid tree</name>
    <name type="synonym">Phanera variegata</name>
    <dbReference type="NCBI Taxonomy" id="167791"/>
    <lineage>
        <taxon>Eukaryota</taxon>
        <taxon>Viridiplantae</taxon>
        <taxon>Streptophyta</taxon>
        <taxon>Embryophyta</taxon>
        <taxon>Tracheophyta</taxon>
        <taxon>Spermatophyta</taxon>
        <taxon>Magnoliopsida</taxon>
        <taxon>eudicotyledons</taxon>
        <taxon>Gunneridae</taxon>
        <taxon>Pentapetalae</taxon>
        <taxon>rosids</taxon>
        <taxon>fabids</taxon>
        <taxon>Fabales</taxon>
        <taxon>Fabaceae</taxon>
        <taxon>Cercidoideae</taxon>
        <taxon>Cercideae</taxon>
        <taxon>Bauhiniinae</taxon>
        <taxon>Bauhinia</taxon>
    </lineage>
</organism>
<sequence>MSPTNLRRRVPVNGGRKSKPPHLSASTWRRSSPRSSNKSKAVRILKRCSSAPTLLSISFDRDDDQNWNTRGTLFRPQTFLDVFASASSPKFSFSPQSSYEGYYNKDAKVVLNVTVEGSPGPLRAMVKLGSSVEDTIKLVVDKYCEEGRTPKLHPNASSSFELHSSYFSLQSLDKSERIGDIGSRTFYLRKNNGPSSSPPALISSHSVNEIVMDGATESTVAAAARIPPPLFLQPTCFARKMGKIIRRVRKLWNIVVCSQ</sequence>
<evidence type="ECO:0000313" key="2">
    <source>
        <dbReference type="Proteomes" id="UP000828941"/>
    </source>
</evidence>
<evidence type="ECO:0000313" key="1">
    <source>
        <dbReference type="EMBL" id="KAI4327065.1"/>
    </source>
</evidence>
<protein>
    <submittedName>
        <fullName evidence="1">Uncharacterized protein</fullName>
    </submittedName>
</protein>
<reference evidence="1 2" key="1">
    <citation type="journal article" date="2022" name="DNA Res.">
        <title>Chromosomal-level genome assembly of the orchid tree Bauhinia variegata (Leguminosae; Cercidoideae) supports the allotetraploid origin hypothesis of Bauhinia.</title>
        <authorList>
            <person name="Zhong Y."/>
            <person name="Chen Y."/>
            <person name="Zheng D."/>
            <person name="Pang J."/>
            <person name="Liu Y."/>
            <person name="Luo S."/>
            <person name="Meng S."/>
            <person name="Qian L."/>
            <person name="Wei D."/>
            <person name="Dai S."/>
            <person name="Zhou R."/>
        </authorList>
    </citation>
    <scope>NUCLEOTIDE SEQUENCE [LARGE SCALE GENOMIC DNA]</scope>
    <source>
        <strain evidence="1">BV-YZ2020</strain>
    </source>
</reference>
<dbReference type="EMBL" id="CM039433">
    <property type="protein sequence ID" value="KAI4327065.1"/>
    <property type="molecule type" value="Genomic_DNA"/>
</dbReference>